<reference evidence="2 3" key="1">
    <citation type="journal article" date="2014" name="Mol. Biol. Evol.">
        <title>Massive expansion of Ubiquitination-related gene families within the Chlamydiae.</title>
        <authorList>
            <person name="Domman D."/>
            <person name="Collingro A."/>
            <person name="Lagkouvardos I."/>
            <person name="Gehre L."/>
            <person name="Weinmaier T."/>
            <person name="Rattei T."/>
            <person name="Subtil A."/>
            <person name="Horn M."/>
        </authorList>
    </citation>
    <scope>NUCLEOTIDE SEQUENCE [LARGE SCALE GENOMIC DNA]</scope>
    <source>
        <strain evidence="2 3">EI2</strain>
    </source>
</reference>
<dbReference type="PATRIC" id="fig|362787.3.peg.1905"/>
<accession>A0A0C1H7M1</accession>
<dbReference type="Pfam" id="PF05096">
    <property type="entry name" value="Glu_cyclase_2"/>
    <property type="match status" value="1"/>
</dbReference>
<protein>
    <submittedName>
        <fullName evidence="2">Glutaminyl-peptide cyclotransferase</fullName>
        <ecNumber evidence="2">2.3.2.5</ecNumber>
    </submittedName>
</protein>
<dbReference type="InterPro" id="IPR011044">
    <property type="entry name" value="Quino_amine_DH_bsu"/>
</dbReference>
<dbReference type="SUPFAM" id="SSF50969">
    <property type="entry name" value="YVTN repeat-like/Quinoprotein amine dehydrogenase"/>
    <property type="match status" value="1"/>
</dbReference>
<dbReference type="EMBL" id="JSAN01000132">
    <property type="protein sequence ID" value="KIC70898.1"/>
    <property type="molecule type" value="Genomic_DNA"/>
</dbReference>
<dbReference type="GO" id="GO:0016603">
    <property type="term" value="F:glutaminyl-peptide cyclotransferase activity"/>
    <property type="evidence" value="ECO:0007669"/>
    <property type="project" value="UniProtKB-EC"/>
</dbReference>
<feature type="transmembrane region" description="Helical" evidence="1">
    <location>
        <begin position="28"/>
        <end position="48"/>
    </location>
</feature>
<evidence type="ECO:0000313" key="3">
    <source>
        <dbReference type="Proteomes" id="UP000031465"/>
    </source>
</evidence>
<keyword evidence="1" id="KW-0472">Membrane</keyword>
<comment type="caution">
    <text evidence="2">The sequence shown here is derived from an EMBL/GenBank/DDBJ whole genome shotgun (WGS) entry which is preliminary data.</text>
</comment>
<organism evidence="2 3">
    <name type="scientific">Candidatus Protochlamydia amoebophila</name>
    <dbReference type="NCBI Taxonomy" id="362787"/>
    <lineage>
        <taxon>Bacteria</taxon>
        <taxon>Pseudomonadati</taxon>
        <taxon>Chlamydiota</taxon>
        <taxon>Chlamydiia</taxon>
        <taxon>Parachlamydiales</taxon>
        <taxon>Parachlamydiaceae</taxon>
        <taxon>Candidatus Protochlamydia</taxon>
    </lineage>
</organism>
<dbReference type="InterPro" id="IPR007788">
    <property type="entry name" value="QCT"/>
</dbReference>
<keyword evidence="1" id="KW-1133">Transmembrane helix</keyword>
<gene>
    <name evidence="2" type="primary">qct</name>
    <name evidence="2" type="ORF">DB44_FK00030</name>
</gene>
<dbReference type="PANTHER" id="PTHR31270:SF1">
    <property type="entry name" value="GLUTAMINYL-PEPTIDE CYCLOTRANSFERASE"/>
    <property type="match status" value="1"/>
</dbReference>
<name>A0A0C1H7M1_9BACT</name>
<sequence length="288" mass="33715">MKNDMKIDEITILHPKNREVNKTKQINFYIKKFLIILVLLWNFSLYSFDNQKVEILNLVIVQTYPHDTNAFTQGLVFYQNKLYESTGLYGQSCLKEINPSTGKTTQKYLLPRHLFAEGITLNHQELIQLTWKEGIALVYQLNPIRLIRQITYEGEGWGLCYDKEDDFFYMSNGSSELLKRHPRDFTIEKTIPVTWNGQPVKFLNDLICVEKYIYANVWNADYIIRLDKETGIVNGIINASQLLPKKIKQSLGYESVLNGIAYNEITHTFYLTGKLWPYLYEVKFETVP</sequence>
<evidence type="ECO:0000256" key="1">
    <source>
        <dbReference type="SAM" id="Phobius"/>
    </source>
</evidence>
<keyword evidence="1" id="KW-0812">Transmembrane</keyword>
<keyword evidence="2" id="KW-0808">Transferase</keyword>
<dbReference type="AlphaFoldDB" id="A0A0C1H7M1"/>
<keyword evidence="2" id="KW-0012">Acyltransferase</keyword>
<dbReference type="PANTHER" id="PTHR31270">
    <property type="entry name" value="GLUTAMINYL-PEPTIDE CYCLOTRANSFERASE"/>
    <property type="match status" value="1"/>
</dbReference>
<dbReference type="EC" id="2.3.2.5" evidence="2"/>
<proteinExistence type="predicted"/>
<dbReference type="Proteomes" id="UP000031465">
    <property type="component" value="Unassembled WGS sequence"/>
</dbReference>
<evidence type="ECO:0000313" key="2">
    <source>
        <dbReference type="EMBL" id="KIC70898.1"/>
    </source>
</evidence>